<gene>
    <name evidence="2" type="primary">LOC107070867</name>
</gene>
<keyword evidence="1" id="KW-1185">Reference proteome</keyword>
<name>A0ABM1IXF8_POLDO</name>
<dbReference type="Proteomes" id="UP000694924">
    <property type="component" value="Unplaced"/>
</dbReference>
<dbReference type="PANTHER" id="PTHR48421">
    <property type="entry name" value="MYCBP-ASSOCIATED PROTEIN"/>
    <property type="match status" value="1"/>
</dbReference>
<dbReference type="Pfam" id="PF14646">
    <property type="entry name" value="MYCBPAP"/>
    <property type="match status" value="2"/>
</dbReference>
<evidence type="ECO:0000313" key="2">
    <source>
        <dbReference type="RefSeq" id="XP_015184895.1"/>
    </source>
</evidence>
<dbReference type="InterPro" id="IPR032707">
    <property type="entry name" value="MYCBPAP"/>
</dbReference>
<organism evidence="1 2">
    <name type="scientific">Polistes dominula</name>
    <name type="common">European paper wasp</name>
    <name type="synonym">Vespa dominula</name>
    <dbReference type="NCBI Taxonomy" id="743375"/>
    <lineage>
        <taxon>Eukaryota</taxon>
        <taxon>Metazoa</taxon>
        <taxon>Ecdysozoa</taxon>
        <taxon>Arthropoda</taxon>
        <taxon>Hexapoda</taxon>
        <taxon>Insecta</taxon>
        <taxon>Pterygota</taxon>
        <taxon>Neoptera</taxon>
        <taxon>Endopterygota</taxon>
        <taxon>Hymenoptera</taxon>
        <taxon>Apocrita</taxon>
        <taxon>Aculeata</taxon>
        <taxon>Vespoidea</taxon>
        <taxon>Vespidae</taxon>
        <taxon>Polistinae</taxon>
        <taxon>Polistini</taxon>
        <taxon>Polistes</taxon>
    </lineage>
</organism>
<accession>A0ABM1IXF8</accession>
<dbReference type="RefSeq" id="XP_015184895.1">
    <property type="nucleotide sequence ID" value="XM_015329409.1"/>
</dbReference>
<dbReference type="GeneID" id="107070867"/>
<proteinExistence type="predicted"/>
<evidence type="ECO:0000313" key="1">
    <source>
        <dbReference type="Proteomes" id="UP000694924"/>
    </source>
</evidence>
<protein>
    <submittedName>
        <fullName evidence="2">Uncharacterized protein LOC107070867</fullName>
    </submittedName>
</protein>
<reference evidence="2" key="1">
    <citation type="submission" date="2025-08" db="UniProtKB">
        <authorList>
            <consortium name="RefSeq"/>
        </authorList>
    </citation>
    <scope>IDENTIFICATION</scope>
    <source>
        <tissue evidence="2">Whole body</tissue>
    </source>
</reference>
<dbReference type="PANTHER" id="PTHR48421:SF1">
    <property type="entry name" value="MYCBP-ASSOCIATED PROTEIN"/>
    <property type="match status" value="1"/>
</dbReference>
<sequence length="589" mass="70405">MDYARKIGKRKDSNKFFEKRITMLTTTCYDPLIKDTPQDEYIEDRRLKNWKKWLNERDKIGRRIKSLTGRSRIDQIINSSDKVRSVIEMKNIIEYVSSMGVKPIEEFQKIPINVPDHYDLCLPKIKTILPIKMDLNFQSNLTYVDVPELIEREKGLHELLIRGKTREKFKKFYKIPVITITAPKEDEQYFDSDLTIILKIQDREIIQNKSFDDRCNDKSPIEWNLIFRGMVNERSEKMITFENKGNTVIHYYWRDWSFRSKVQYFVKNDSPFYFNKTDGIILQGNTVRLKIFYLPRNSNVYTESWRLFTNPKLCECPLIFRLWSCAEKMKENIFDNLNISNIDLYLNRRIRDSIIRDILETIITNVDYRKPPEPAYVSLYLENDIFNAKNPYHYYHNNLLLEFREIYCKVVDKPTITWNLSLNDLRGILLLITNPIRRQQMLLRFNNLCKESLKPSLISNHVNDQKYIIVYNLLCSFVNRFEIETEFVTNNCILINEDKSSKQDNLSLSELSVKSFNEKRKKRKSKSNESINEYTPKNTMNLLVKDNIRDQFYMEIFFIRIREFLVETIDQISAAIESYNRLDGIDTSF</sequence>